<protein>
    <submittedName>
        <fullName evidence="3">DUF11 domain-containing protein</fullName>
    </submittedName>
</protein>
<dbReference type="AlphaFoldDB" id="A0A4P6EUV3"/>
<dbReference type="GO" id="GO:0005975">
    <property type="term" value="P:carbohydrate metabolic process"/>
    <property type="evidence" value="ECO:0007669"/>
    <property type="project" value="UniProtKB-ARBA"/>
</dbReference>
<feature type="domain" description="SpaA-like prealbumin fold" evidence="1">
    <location>
        <begin position="855"/>
        <end position="933"/>
    </location>
</feature>
<evidence type="ECO:0000259" key="2">
    <source>
        <dbReference type="Pfam" id="PF25549"/>
    </source>
</evidence>
<dbReference type="Proteomes" id="UP000291758">
    <property type="component" value="Chromosome"/>
</dbReference>
<reference evidence="3 4" key="1">
    <citation type="submission" date="2019-01" db="EMBL/GenBank/DDBJ databases">
        <title>Genome sequencing of strain 2JSPR-7.</title>
        <authorList>
            <person name="Heo J."/>
            <person name="Kim S.-J."/>
            <person name="Kim J.-S."/>
            <person name="Hong S.-B."/>
            <person name="Kwon S.-W."/>
        </authorList>
    </citation>
    <scope>NUCLEOTIDE SEQUENCE [LARGE SCALE GENOMIC DNA]</scope>
    <source>
        <strain evidence="3 4">2JSPR-7</strain>
    </source>
</reference>
<dbReference type="KEGG" id="xyl:ET495_14600"/>
<dbReference type="Pfam" id="PF25549">
    <property type="entry name" value="DUF7927"/>
    <property type="match status" value="3"/>
</dbReference>
<evidence type="ECO:0000259" key="1">
    <source>
        <dbReference type="Pfam" id="PF17802"/>
    </source>
</evidence>
<sequence length="1010" mass="106410">MRRRPEYQLALHLYPPERSTPGVYSIELKPRENSSNTLGNVTLNWDITVKRGGVARPGRVWTEHYVLRDVYSSSADTSVNLVLYYQSVYGFTYKTQRSGLNGADSRFVANAYGAVNRDSCTSSHLSIPNRELRDAKNVSGEYGELGIPADNTKCRFTPYKIFFEPPSEDLPPSVTVPDKATGSMKTTWLRVSPPEPQEINVTNLTFAPTGEGSRAGVITFGVSKHDGQAVVQVDVNNDGQFDGPLDRVFDVQVLAGEQVRLPFDGKDARRNDISPTTPLAVRVVVPSTGEVHFTDFDVEILTNGLEVTRLNGPQAGRTNVSWNDTLIDSQTRSGLGKCSRVSATSGTNVDSTPGVHYWGMGDCIVEESDRPNVWNPRGLASRNTFGTWGNLAAIDNWANVPVNRQATLEVPAFSIAKEATPAAGTAVKPGSKITYQITASPVRYKFPATGNDGDAWIPATTWSGRYADSAASVATSATIDWSTLANNPGTGNRASVASTKDGYSWVGTAVPIGSGVVTTYDATVKPASELSDRAQLRNLAFVVTGDTPVPPPTCVPGLCGETVHPAEVIDVVKTSNPEDGTKVDPGGVIQFTLTFTNRSAVAVTPTYSDNLAGVVDDAVVDRSSISANNGLQARWTDQGPAIEVGGTLAAAGASGPTVGTVTYRVTVKDSGFADGVVRNVVVVTGQDPGSTCAPGDPLCTEHPVTGSFFVTKTSDPATGAYVSPGDTITYTVTATGRGTGMAGIVLDDNLKGVLGNATFVAGSATLTVAGGQPTQVADPVGARLVSGSFDLAEDETGVLRYSVKVNDGAWSKKLDNVAGGRGEGDTPPTTCDPCTTTHTVTARIEVLKMSSSLGGSAPISGSEWAVYVDKDGLMGEQVTKPAVQAVPGTIGRFELAGIVPGTYWLTETRAPDGFTLLAEPVRFDVSDSGAVSLRDADRQGQAVTTVVDQGTAVITVRNVTTPVILPLSGDTAKGSRPYTVAGGCLLVMSLSTLLAETTRRRRARRHGSRA</sequence>
<gene>
    <name evidence="3" type="ORF">ET495_14600</name>
</gene>
<dbReference type="InterPro" id="IPR041033">
    <property type="entry name" value="SpaA_PFL_dom_1"/>
</dbReference>
<accession>A0A4P6EUV3</accession>
<evidence type="ECO:0000313" key="4">
    <source>
        <dbReference type="Proteomes" id="UP000291758"/>
    </source>
</evidence>
<organism evidence="3 4">
    <name type="scientific">Xylanimonas allomyrinae</name>
    <dbReference type="NCBI Taxonomy" id="2509459"/>
    <lineage>
        <taxon>Bacteria</taxon>
        <taxon>Bacillati</taxon>
        <taxon>Actinomycetota</taxon>
        <taxon>Actinomycetes</taxon>
        <taxon>Micrococcales</taxon>
        <taxon>Promicromonosporaceae</taxon>
        <taxon>Xylanimonas</taxon>
    </lineage>
</organism>
<feature type="domain" description="DUF7927" evidence="2">
    <location>
        <begin position="569"/>
        <end position="704"/>
    </location>
</feature>
<proteinExistence type="predicted"/>
<dbReference type="InterPro" id="IPR013783">
    <property type="entry name" value="Ig-like_fold"/>
</dbReference>
<dbReference type="InterPro" id="IPR057687">
    <property type="entry name" value="DUF7927"/>
</dbReference>
<dbReference type="Gene3D" id="2.60.40.10">
    <property type="entry name" value="Immunoglobulins"/>
    <property type="match status" value="1"/>
</dbReference>
<dbReference type="Pfam" id="PF17802">
    <property type="entry name" value="SpaA"/>
    <property type="match status" value="1"/>
</dbReference>
<name>A0A4P6EUV3_9MICO</name>
<evidence type="ECO:0000313" key="3">
    <source>
        <dbReference type="EMBL" id="QAY64237.1"/>
    </source>
</evidence>
<feature type="domain" description="DUF7927" evidence="2">
    <location>
        <begin position="710"/>
        <end position="838"/>
    </location>
</feature>
<dbReference type="EMBL" id="CP035495">
    <property type="protein sequence ID" value="QAY64237.1"/>
    <property type="molecule type" value="Genomic_DNA"/>
</dbReference>
<dbReference type="RefSeq" id="WP_129205390.1">
    <property type="nucleotide sequence ID" value="NZ_CP035495.1"/>
</dbReference>
<dbReference type="OrthoDB" id="134475at2"/>
<feature type="domain" description="DUF7927" evidence="2">
    <location>
        <begin position="414"/>
        <end position="560"/>
    </location>
</feature>
<keyword evidence="4" id="KW-1185">Reference proteome</keyword>